<gene>
    <name evidence="1" type="ORF">TUM19329_23370</name>
</gene>
<dbReference type="EMBL" id="AP022839">
    <property type="protein sequence ID" value="BCA95976.1"/>
    <property type="molecule type" value="Genomic_DNA"/>
</dbReference>
<dbReference type="KEGG" id="lant:TUM19329_23370"/>
<evidence type="ECO:0000313" key="1">
    <source>
        <dbReference type="EMBL" id="BCA95976.1"/>
    </source>
</evidence>
<accession>A0A6F8T7N5</accession>
<organism evidence="1 2">
    <name type="scientific">Legionella antarctica</name>
    <dbReference type="NCBI Taxonomy" id="2708020"/>
    <lineage>
        <taxon>Bacteria</taxon>
        <taxon>Pseudomonadati</taxon>
        <taxon>Pseudomonadota</taxon>
        <taxon>Gammaproteobacteria</taxon>
        <taxon>Legionellales</taxon>
        <taxon>Legionellaceae</taxon>
        <taxon>Legionella</taxon>
    </lineage>
</organism>
<keyword evidence="2" id="KW-1185">Reference proteome</keyword>
<name>A0A6F8T7N5_9GAMM</name>
<reference evidence="1" key="1">
    <citation type="journal article" date="2020" name="Microbiol. Resour. Announc.">
        <title>Complete Genome Sequence of Novel Psychrotolerant Legionella Strain TUM19329, Isolated from Antarctic Lake Sediment.</title>
        <authorList>
            <person name="Shimada S."/>
            <person name="Nakai R."/>
            <person name="Aoki K."/>
            <person name="Shimoeda N."/>
            <person name="Ohno G."/>
            <person name="Miyazaki Y."/>
            <person name="Kudoh S."/>
            <person name="Imura S."/>
            <person name="Watanabe K."/>
            <person name="Ishii Y."/>
            <person name="Tateda K."/>
        </authorList>
    </citation>
    <scope>NUCLEOTIDE SEQUENCE [LARGE SCALE GENOMIC DNA]</scope>
    <source>
        <strain evidence="1">TUM19329</strain>
    </source>
</reference>
<proteinExistence type="predicted"/>
<dbReference type="AlphaFoldDB" id="A0A6F8T7N5"/>
<protein>
    <submittedName>
        <fullName evidence="1">Uncharacterized protein</fullName>
    </submittedName>
</protein>
<evidence type="ECO:0000313" key="2">
    <source>
        <dbReference type="Proteomes" id="UP000502894"/>
    </source>
</evidence>
<dbReference type="Proteomes" id="UP000502894">
    <property type="component" value="Chromosome"/>
</dbReference>
<sequence>MRNESSFYKENQYLLNDSICPIKSDIINLVEQLLQKELNPAYQEWIKVQGDKLTSKILRELFKYLRHAILNTMINETFNNWTLAIFQNLL</sequence>